<sequence>MKNIIETSALATQIYRVLRKEIISGIFVPGDKLDINKLAEKFGVSRYPVKEAVNQLVHEGLIEILPRKGTYITQLRYKDFLEVLDARFMIETWSAGQVVNNVSVEQLDKWKQLLFQMDTLLERQPFSFETYNKLDMEYHQLLVEWTSNQKVLDIYNSINPQVSLARVVYSNDLENSLRRHQDHQYMYESLKNRNLSNLIDVLQQHCESVKTDIRLQWNEKLHGPIE</sequence>
<dbReference type="SUPFAM" id="SSF48008">
    <property type="entry name" value="GntR ligand-binding domain-like"/>
    <property type="match status" value="1"/>
</dbReference>
<dbReference type="InterPro" id="IPR036388">
    <property type="entry name" value="WH-like_DNA-bd_sf"/>
</dbReference>
<keyword evidence="2" id="KW-0238">DNA-binding</keyword>
<dbReference type="CDD" id="cd07377">
    <property type="entry name" value="WHTH_GntR"/>
    <property type="match status" value="1"/>
</dbReference>
<reference evidence="5 6" key="1">
    <citation type="submission" date="2024-09" db="EMBL/GenBank/DDBJ databases">
        <authorList>
            <person name="Sun Q."/>
            <person name="Mori K."/>
        </authorList>
    </citation>
    <scope>NUCLEOTIDE SEQUENCE [LARGE SCALE GENOMIC DNA]</scope>
    <source>
        <strain evidence="5 6">NCAIM B.02610</strain>
    </source>
</reference>
<dbReference type="SUPFAM" id="SSF46785">
    <property type="entry name" value="Winged helix' DNA-binding domain"/>
    <property type="match status" value="1"/>
</dbReference>
<evidence type="ECO:0000259" key="4">
    <source>
        <dbReference type="PROSITE" id="PS50949"/>
    </source>
</evidence>
<dbReference type="Pfam" id="PF00392">
    <property type="entry name" value="GntR"/>
    <property type="match status" value="1"/>
</dbReference>
<evidence type="ECO:0000256" key="3">
    <source>
        <dbReference type="ARBA" id="ARBA00023163"/>
    </source>
</evidence>
<dbReference type="InterPro" id="IPR000524">
    <property type="entry name" value="Tscrpt_reg_HTH_GntR"/>
</dbReference>
<dbReference type="RefSeq" id="WP_335960852.1">
    <property type="nucleotide sequence ID" value="NZ_JAXBLX010000012.1"/>
</dbReference>
<keyword evidence="6" id="KW-1185">Reference proteome</keyword>
<keyword evidence="3" id="KW-0804">Transcription</keyword>
<dbReference type="Pfam" id="PF07729">
    <property type="entry name" value="FCD"/>
    <property type="match status" value="1"/>
</dbReference>
<dbReference type="PROSITE" id="PS50949">
    <property type="entry name" value="HTH_GNTR"/>
    <property type="match status" value="1"/>
</dbReference>
<name>A0ABV6KD30_9BACI</name>
<organism evidence="5 6">
    <name type="scientific">Halalkalibacter kiskunsagensis</name>
    <dbReference type="NCBI Taxonomy" id="1548599"/>
    <lineage>
        <taxon>Bacteria</taxon>
        <taxon>Bacillati</taxon>
        <taxon>Bacillota</taxon>
        <taxon>Bacilli</taxon>
        <taxon>Bacillales</taxon>
        <taxon>Bacillaceae</taxon>
        <taxon>Halalkalibacter</taxon>
    </lineage>
</organism>
<proteinExistence type="predicted"/>
<dbReference type="InterPro" id="IPR036390">
    <property type="entry name" value="WH_DNA-bd_sf"/>
</dbReference>
<accession>A0ABV6KD30</accession>
<dbReference type="EMBL" id="JBHLUX010000027">
    <property type="protein sequence ID" value="MFC0470960.1"/>
    <property type="molecule type" value="Genomic_DNA"/>
</dbReference>
<dbReference type="Gene3D" id="1.10.10.10">
    <property type="entry name" value="Winged helix-like DNA-binding domain superfamily/Winged helix DNA-binding domain"/>
    <property type="match status" value="1"/>
</dbReference>
<evidence type="ECO:0000256" key="1">
    <source>
        <dbReference type="ARBA" id="ARBA00023015"/>
    </source>
</evidence>
<keyword evidence="1" id="KW-0805">Transcription regulation</keyword>
<dbReference type="Gene3D" id="1.20.120.530">
    <property type="entry name" value="GntR ligand-binding domain-like"/>
    <property type="match status" value="1"/>
</dbReference>
<comment type="caution">
    <text evidence="5">The sequence shown here is derived from an EMBL/GenBank/DDBJ whole genome shotgun (WGS) entry which is preliminary data.</text>
</comment>
<protein>
    <submittedName>
        <fullName evidence="5">GntR family transcriptional regulator</fullName>
    </submittedName>
</protein>
<dbReference type="PANTHER" id="PTHR43537">
    <property type="entry name" value="TRANSCRIPTIONAL REGULATOR, GNTR FAMILY"/>
    <property type="match status" value="1"/>
</dbReference>
<evidence type="ECO:0000256" key="2">
    <source>
        <dbReference type="ARBA" id="ARBA00023125"/>
    </source>
</evidence>
<dbReference type="InterPro" id="IPR008920">
    <property type="entry name" value="TF_FadR/GntR_C"/>
</dbReference>
<evidence type="ECO:0000313" key="5">
    <source>
        <dbReference type="EMBL" id="MFC0470960.1"/>
    </source>
</evidence>
<feature type="domain" description="HTH gntR-type" evidence="4">
    <location>
        <begin position="8"/>
        <end position="75"/>
    </location>
</feature>
<dbReference type="SMART" id="SM00895">
    <property type="entry name" value="FCD"/>
    <property type="match status" value="1"/>
</dbReference>
<gene>
    <name evidence="5" type="ORF">ACFFHM_10750</name>
</gene>
<dbReference type="Proteomes" id="UP001589838">
    <property type="component" value="Unassembled WGS sequence"/>
</dbReference>
<dbReference type="InterPro" id="IPR011711">
    <property type="entry name" value="GntR_C"/>
</dbReference>
<dbReference type="PANTHER" id="PTHR43537:SF24">
    <property type="entry name" value="GLUCONATE OPERON TRANSCRIPTIONAL REPRESSOR"/>
    <property type="match status" value="1"/>
</dbReference>
<evidence type="ECO:0000313" key="6">
    <source>
        <dbReference type="Proteomes" id="UP001589838"/>
    </source>
</evidence>
<dbReference type="SMART" id="SM00345">
    <property type="entry name" value="HTH_GNTR"/>
    <property type="match status" value="1"/>
</dbReference>